<protein>
    <recommendedName>
        <fullName evidence="3">DNA-directed RNA polymerase</fullName>
    </recommendedName>
</protein>
<name>K0RKD4_THAOC</name>
<accession>K0RKD4</accession>
<comment type="caution">
    <text evidence="1">The sequence shown here is derived from an EMBL/GenBank/DDBJ whole genome shotgun (WGS) entry which is preliminary data.</text>
</comment>
<evidence type="ECO:0000313" key="2">
    <source>
        <dbReference type="Proteomes" id="UP000266841"/>
    </source>
</evidence>
<gene>
    <name evidence="1" type="ORF">THAOC_26262</name>
</gene>
<dbReference type="OrthoDB" id="35661at2759"/>
<evidence type="ECO:0000313" key="1">
    <source>
        <dbReference type="EMBL" id="EJK54173.1"/>
    </source>
</evidence>
<sequence>MMNYTTALPDFIEMQRVSFCWFIAQGLNEELSTFSRIYDFSQNTEYILFGQEYSLVKPVYNIVRAKKYTANYSAQLIIPLEVRNKKTNSIKYHNKFPIINLPLMTSAATFVINGCERVIVSQIIRSPGVYFEKNKHQKKNRKLKKILSNDIGKLKNFIPPSEILPTEKHYIFKKVTDIKDLNEKGEEIDELWKWKRK</sequence>
<dbReference type="AlphaFoldDB" id="K0RKD4"/>
<proteinExistence type="predicted"/>
<reference evidence="1 2" key="1">
    <citation type="journal article" date="2012" name="Genome Biol.">
        <title>Genome and low-iron response of an oceanic diatom adapted to chronic iron limitation.</title>
        <authorList>
            <person name="Lommer M."/>
            <person name="Specht M."/>
            <person name="Roy A.S."/>
            <person name="Kraemer L."/>
            <person name="Andreson R."/>
            <person name="Gutowska M.A."/>
            <person name="Wolf J."/>
            <person name="Bergner S.V."/>
            <person name="Schilhabel M.B."/>
            <person name="Klostermeier U.C."/>
            <person name="Beiko R.G."/>
            <person name="Rosenstiel P."/>
            <person name="Hippler M."/>
            <person name="Laroche J."/>
        </authorList>
    </citation>
    <scope>NUCLEOTIDE SEQUENCE [LARGE SCALE GENOMIC DNA]</scope>
    <source>
        <strain evidence="1 2">CCMP1005</strain>
    </source>
</reference>
<dbReference type="SUPFAM" id="SSF64484">
    <property type="entry name" value="beta and beta-prime subunits of DNA dependent RNA-polymerase"/>
    <property type="match status" value="1"/>
</dbReference>
<organism evidence="1 2">
    <name type="scientific">Thalassiosira oceanica</name>
    <name type="common">Marine diatom</name>
    <dbReference type="NCBI Taxonomy" id="159749"/>
    <lineage>
        <taxon>Eukaryota</taxon>
        <taxon>Sar</taxon>
        <taxon>Stramenopiles</taxon>
        <taxon>Ochrophyta</taxon>
        <taxon>Bacillariophyta</taxon>
        <taxon>Coscinodiscophyceae</taxon>
        <taxon>Thalassiosirophycidae</taxon>
        <taxon>Thalassiosirales</taxon>
        <taxon>Thalassiosiraceae</taxon>
        <taxon>Thalassiosira</taxon>
    </lineage>
</organism>
<dbReference type="Gene3D" id="3.90.1100.10">
    <property type="match status" value="1"/>
</dbReference>
<dbReference type="EMBL" id="AGNL01036254">
    <property type="protein sequence ID" value="EJK54173.1"/>
    <property type="molecule type" value="Genomic_DNA"/>
</dbReference>
<keyword evidence="2" id="KW-1185">Reference proteome</keyword>
<evidence type="ECO:0008006" key="3">
    <source>
        <dbReference type="Google" id="ProtNLM"/>
    </source>
</evidence>
<dbReference type="eggNOG" id="KOG0214">
    <property type="taxonomic scope" value="Eukaryota"/>
</dbReference>
<dbReference type="Proteomes" id="UP000266841">
    <property type="component" value="Unassembled WGS sequence"/>
</dbReference>